<dbReference type="EMBL" id="UETB01000024">
    <property type="protein sequence ID" value="SSA47269.1"/>
    <property type="molecule type" value="Genomic_DNA"/>
</dbReference>
<dbReference type="PANTHER" id="PTHR43214:SF24">
    <property type="entry name" value="TRANSCRIPTIONAL REGULATORY PROTEIN NARL-RELATED"/>
    <property type="match status" value="1"/>
</dbReference>
<keyword evidence="9" id="KW-1185">Reference proteome</keyword>
<dbReference type="InterPro" id="IPR016032">
    <property type="entry name" value="Sig_transdc_resp-reg_C-effctor"/>
</dbReference>
<dbReference type="InterPro" id="IPR039420">
    <property type="entry name" value="WalR-like"/>
</dbReference>
<dbReference type="PROSITE" id="PS50043">
    <property type="entry name" value="HTH_LUXR_2"/>
    <property type="match status" value="1"/>
</dbReference>
<dbReference type="GO" id="GO:0000160">
    <property type="term" value="P:phosphorelay signal transduction system"/>
    <property type="evidence" value="ECO:0007669"/>
    <property type="project" value="InterPro"/>
</dbReference>
<feature type="domain" description="HTH luxR-type" evidence="6">
    <location>
        <begin position="151"/>
        <end position="216"/>
    </location>
</feature>
<name>A0A2Y9AYT3_9MICO</name>
<dbReference type="SMART" id="SM00421">
    <property type="entry name" value="HTH_LUXR"/>
    <property type="match status" value="1"/>
</dbReference>
<accession>A0A2Y9AYT3</accession>
<dbReference type="AlphaFoldDB" id="A0A2Y9AYT3"/>
<protein>
    <submittedName>
        <fullName evidence="8">Two component transcriptional regulator, LuxR family</fullName>
    </submittedName>
</protein>
<dbReference type="RefSeq" id="WP_110853932.1">
    <property type="nucleotide sequence ID" value="NZ_QKLZ01000024.1"/>
</dbReference>
<dbReference type="InterPro" id="IPR011006">
    <property type="entry name" value="CheY-like_superfamily"/>
</dbReference>
<dbReference type="CDD" id="cd06170">
    <property type="entry name" value="LuxR_C_like"/>
    <property type="match status" value="1"/>
</dbReference>
<dbReference type="Pfam" id="PF00196">
    <property type="entry name" value="GerE"/>
    <property type="match status" value="1"/>
</dbReference>
<organism evidence="8 9">
    <name type="scientific">Georgenia satyanarayanai</name>
    <dbReference type="NCBI Taxonomy" id="860221"/>
    <lineage>
        <taxon>Bacteria</taxon>
        <taxon>Bacillati</taxon>
        <taxon>Actinomycetota</taxon>
        <taxon>Actinomycetes</taxon>
        <taxon>Micrococcales</taxon>
        <taxon>Bogoriellaceae</taxon>
        <taxon>Georgenia</taxon>
    </lineage>
</organism>
<keyword evidence="2" id="KW-0805">Transcription regulation</keyword>
<evidence type="ECO:0000256" key="3">
    <source>
        <dbReference type="ARBA" id="ARBA00023125"/>
    </source>
</evidence>
<evidence type="ECO:0000256" key="1">
    <source>
        <dbReference type="ARBA" id="ARBA00022553"/>
    </source>
</evidence>
<gene>
    <name evidence="8" type="ORF">SAMN05216184_12413</name>
</gene>
<dbReference type="OrthoDB" id="9808843at2"/>
<evidence type="ECO:0000256" key="2">
    <source>
        <dbReference type="ARBA" id="ARBA00023015"/>
    </source>
</evidence>
<dbReference type="SUPFAM" id="SSF46894">
    <property type="entry name" value="C-terminal effector domain of the bipartite response regulators"/>
    <property type="match status" value="1"/>
</dbReference>
<dbReference type="InterPro" id="IPR058245">
    <property type="entry name" value="NreC/VraR/RcsB-like_REC"/>
</dbReference>
<evidence type="ECO:0000259" key="7">
    <source>
        <dbReference type="PROSITE" id="PS50110"/>
    </source>
</evidence>
<evidence type="ECO:0000256" key="4">
    <source>
        <dbReference type="ARBA" id="ARBA00023163"/>
    </source>
</evidence>
<proteinExistence type="predicted"/>
<dbReference type="Pfam" id="PF00072">
    <property type="entry name" value="Response_reg"/>
    <property type="match status" value="1"/>
</dbReference>
<sequence>MAAVRVRVLVVDDDALVRSALVMMLDGAHDIAVVAEAADGAEVPAALDRHAVDVVLMDLRMPRVDGVTATARLRARPGAPEVLVLTTFDTDEEILGALRAGACGYLLKDTPPPRIAEAVRRAAAGEATLSPAVTRRLMEHAVDRADVAADARTRLAALTDRERDVVAAVGRGLTNAEIAAELYVSVATVKAQVSHVLATLDVGNRTQVALLAHEAGLV</sequence>
<evidence type="ECO:0000313" key="8">
    <source>
        <dbReference type="EMBL" id="SSA47269.1"/>
    </source>
</evidence>
<evidence type="ECO:0000313" key="9">
    <source>
        <dbReference type="Proteomes" id="UP000250222"/>
    </source>
</evidence>
<evidence type="ECO:0000256" key="5">
    <source>
        <dbReference type="PROSITE-ProRule" id="PRU00169"/>
    </source>
</evidence>
<dbReference type="PANTHER" id="PTHR43214">
    <property type="entry name" value="TWO-COMPONENT RESPONSE REGULATOR"/>
    <property type="match status" value="1"/>
</dbReference>
<dbReference type="GO" id="GO:0003677">
    <property type="term" value="F:DNA binding"/>
    <property type="evidence" value="ECO:0007669"/>
    <property type="project" value="UniProtKB-KW"/>
</dbReference>
<keyword evidence="1 5" id="KW-0597">Phosphoprotein</keyword>
<keyword evidence="4" id="KW-0804">Transcription</keyword>
<feature type="domain" description="Response regulatory" evidence="7">
    <location>
        <begin position="7"/>
        <end position="123"/>
    </location>
</feature>
<dbReference type="Gene3D" id="3.40.50.2300">
    <property type="match status" value="1"/>
</dbReference>
<dbReference type="CDD" id="cd17535">
    <property type="entry name" value="REC_NarL-like"/>
    <property type="match status" value="1"/>
</dbReference>
<reference evidence="8 9" key="1">
    <citation type="submission" date="2016-10" db="EMBL/GenBank/DDBJ databases">
        <authorList>
            <person name="Cai Z."/>
        </authorList>
    </citation>
    <scope>NUCLEOTIDE SEQUENCE [LARGE SCALE GENOMIC DNA]</scope>
    <source>
        <strain evidence="8 9">CGMCC 1.10826</strain>
    </source>
</reference>
<feature type="modified residue" description="4-aspartylphosphate" evidence="5">
    <location>
        <position position="58"/>
    </location>
</feature>
<dbReference type="SUPFAM" id="SSF52172">
    <property type="entry name" value="CheY-like"/>
    <property type="match status" value="1"/>
</dbReference>
<dbReference type="GO" id="GO:0006355">
    <property type="term" value="P:regulation of DNA-templated transcription"/>
    <property type="evidence" value="ECO:0007669"/>
    <property type="project" value="InterPro"/>
</dbReference>
<dbReference type="InterPro" id="IPR001789">
    <property type="entry name" value="Sig_transdc_resp-reg_receiver"/>
</dbReference>
<dbReference type="PROSITE" id="PS50110">
    <property type="entry name" value="RESPONSE_REGULATORY"/>
    <property type="match status" value="1"/>
</dbReference>
<dbReference type="PRINTS" id="PR00038">
    <property type="entry name" value="HTHLUXR"/>
</dbReference>
<dbReference type="SMART" id="SM00448">
    <property type="entry name" value="REC"/>
    <property type="match status" value="1"/>
</dbReference>
<dbReference type="InterPro" id="IPR000792">
    <property type="entry name" value="Tscrpt_reg_LuxR_C"/>
</dbReference>
<keyword evidence="3" id="KW-0238">DNA-binding</keyword>
<dbReference type="Proteomes" id="UP000250222">
    <property type="component" value="Unassembled WGS sequence"/>
</dbReference>
<evidence type="ECO:0000259" key="6">
    <source>
        <dbReference type="PROSITE" id="PS50043"/>
    </source>
</evidence>